<dbReference type="PANTHER" id="PTHR11610:SF173">
    <property type="entry name" value="LIPASE DOMAIN-CONTAINING PROTEIN-RELATED"/>
    <property type="match status" value="1"/>
</dbReference>
<dbReference type="InterPro" id="IPR013818">
    <property type="entry name" value="Lipase"/>
</dbReference>
<dbReference type="InterPro" id="IPR000734">
    <property type="entry name" value="TAG_lipase"/>
</dbReference>
<dbReference type="AlphaFoldDB" id="A0A9P0GT10"/>
<evidence type="ECO:0000313" key="7">
    <source>
        <dbReference type="EMBL" id="CAH1163329.1"/>
    </source>
</evidence>
<evidence type="ECO:0000256" key="5">
    <source>
        <dbReference type="SAM" id="SignalP"/>
    </source>
</evidence>
<keyword evidence="3" id="KW-0964">Secreted</keyword>
<proteinExistence type="inferred from homology"/>
<dbReference type="CDD" id="cd00707">
    <property type="entry name" value="Pancreat_lipase_like"/>
    <property type="match status" value="1"/>
</dbReference>
<protein>
    <recommendedName>
        <fullName evidence="6">Lipase domain-containing protein</fullName>
    </recommendedName>
</protein>
<dbReference type="PANTHER" id="PTHR11610">
    <property type="entry name" value="LIPASE"/>
    <property type="match status" value="1"/>
</dbReference>
<dbReference type="SUPFAM" id="SSF53474">
    <property type="entry name" value="alpha/beta-Hydrolases"/>
    <property type="match status" value="1"/>
</dbReference>
<name>A0A9P0GT10_PHACE</name>
<dbReference type="InterPro" id="IPR029058">
    <property type="entry name" value="AB_hydrolase_fold"/>
</dbReference>
<evidence type="ECO:0000313" key="8">
    <source>
        <dbReference type="Proteomes" id="UP001153737"/>
    </source>
</evidence>
<dbReference type="Gene3D" id="3.40.50.1820">
    <property type="entry name" value="alpha/beta hydrolase"/>
    <property type="match status" value="1"/>
</dbReference>
<keyword evidence="5" id="KW-0732">Signal</keyword>
<feature type="chain" id="PRO_5040191042" description="Lipase domain-containing protein" evidence="5">
    <location>
        <begin position="20"/>
        <end position="350"/>
    </location>
</feature>
<sequence length="350" mass="39332">MFELSVGISFAILISGVQCLIPDFLKADVFNIHRHAAVETRDLLHKPVTPENVTYYLYTSKNPNKFIKLDPSDLEPLRNVSDKLVFLVHGWTSNRETAWYEDLKNAFLTTHPNYSIVEVDWSEPANQYYYVASINTYDVAKILVNVILDLNKNYSVSLDDVLLIGHSLGGQIIGFVGKDIIKVTGRKLPRIIALDPAGPLFDTRPEDKRLNKNDAEVVEVIHSDGGTFGFLRACGTIDFFPNGGKSQPGCKRIDLLDLRSLVDPISCDHRRAGEYFVEAILNPDELLATRCSGWELLAKNQCDDVKVNLGDLTTNETGTFYFETNKERPFSKRKQSDGISLSKVLSLLHH</sequence>
<organism evidence="7 8">
    <name type="scientific">Phaedon cochleariae</name>
    <name type="common">Mustard beetle</name>
    <dbReference type="NCBI Taxonomy" id="80249"/>
    <lineage>
        <taxon>Eukaryota</taxon>
        <taxon>Metazoa</taxon>
        <taxon>Ecdysozoa</taxon>
        <taxon>Arthropoda</taxon>
        <taxon>Hexapoda</taxon>
        <taxon>Insecta</taxon>
        <taxon>Pterygota</taxon>
        <taxon>Neoptera</taxon>
        <taxon>Endopterygota</taxon>
        <taxon>Coleoptera</taxon>
        <taxon>Polyphaga</taxon>
        <taxon>Cucujiformia</taxon>
        <taxon>Chrysomeloidea</taxon>
        <taxon>Chrysomelidae</taxon>
        <taxon>Chrysomelinae</taxon>
        <taxon>Chrysomelini</taxon>
        <taxon>Phaedon</taxon>
    </lineage>
</organism>
<evidence type="ECO:0000256" key="1">
    <source>
        <dbReference type="ARBA" id="ARBA00004613"/>
    </source>
</evidence>
<comment type="subcellular location">
    <subcellularLocation>
        <location evidence="1">Secreted</location>
    </subcellularLocation>
</comment>
<dbReference type="PRINTS" id="PR00821">
    <property type="entry name" value="TAGLIPASE"/>
</dbReference>
<dbReference type="EMBL" id="OU896710">
    <property type="protein sequence ID" value="CAH1163329.1"/>
    <property type="molecule type" value="Genomic_DNA"/>
</dbReference>
<dbReference type="OrthoDB" id="6755582at2759"/>
<dbReference type="GO" id="GO:0017171">
    <property type="term" value="F:serine hydrolase activity"/>
    <property type="evidence" value="ECO:0007669"/>
    <property type="project" value="TreeGrafter"/>
</dbReference>
<evidence type="ECO:0000256" key="4">
    <source>
        <dbReference type="RuleBase" id="RU004262"/>
    </source>
</evidence>
<dbReference type="GO" id="GO:0016042">
    <property type="term" value="P:lipid catabolic process"/>
    <property type="evidence" value="ECO:0007669"/>
    <property type="project" value="TreeGrafter"/>
</dbReference>
<dbReference type="Proteomes" id="UP001153737">
    <property type="component" value="Chromosome 4"/>
</dbReference>
<dbReference type="GO" id="GO:0005615">
    <property type="term" value="C:extracellular space"/>
    <property type="evidence" value="ECO:0007669"/>
    <property type="project" value="TreeGrafter"/>
</dbReference>
<evidence type="ECO:0000259" key="6">
    <source>
        <dbReference type="Pfam" id="PF00151"/>
    </source>
</evidence>
<reference evidence="7" key="2">
    <citation type="submission" date="2022-10" db="EMBL/GenBank/DDBJ databases">
        <authorList>
            <consortium name="ENA_rothamsted_submissions"/>
            <consortium name="culmorum"/>
            <person name="King R."/>
        </authorList>
    </citation>
    <scope>NUCLEOTIDE SEQUENCE</scope>
</reference>
<feature type="signal peptide" evidence="5">
    <location>
        <begin position="1"/>
        <end position="19"/>
    </location>
</feature>
<dbReference type="Pfam" id="PF00151">
    <property type="entry name" value="Lipase"/>
    <property type="match status" value="1"/>
</dbReference>
<evidence type="ECO:0000256" key="2">
    <source>
        <dbReference type="ARBA" id="ARBA00010701"/>
    </source>
</evidence>
<evidence type="ECO:0000256" key="3">
    <source>
        <dbReference type="ARBA" id="ARBA00022525"/>
    </source>
</evidence>
<feature type="domain" description="Lipase" evidence="6">
    <location>
        <begin position="39"/>
        <end position="305"/>
    </location>
</feature>
<keyword evidence="8" id="KW-1185">Reference proteome</keyword>
<dbReference type="InterPro" id="IPR033906">
    <property type="entry name" value="Lipase_N"/>
</dbReference>
<accession>A0A9P0GT10</accession>
<comment type="similarity">
    <text evidence="2 4">Belongs to the AB hydrolase superfamily. Lipase family.</text>
</comment>
<dbReference type="GO" id="GO:0016298">
    <property type="term" value="F:lipase activity"/>
    <property type="evidence" value="ECO:0007669"/>
    <property type="project" value="InterPro"/>
</dbReference>
<reference evidence="7" key="1">
    <citation type="submission" date="2022-01" db="EMBL/GenBank/DDBJ databases">
        <authorList>
            <person name="King R."/>
        </authorList>
    </citation>
    <scope>NUCLEOTIDE SEQUENCE</scope>
</reference>
<gene>
    <name evidence="7" type="ORF">PHAECO_LOCUS8806</name>
</gene>